<organism evidence="2 3">
    <name type="scientific">Caviibacterium pharyngocola</name>
    <dbReference type="NCBI Taxonomy" id="28159"/>
    <lineage>
        <taxon>Bacteria</taxon>
        <taxon>Pseudomonadati</taxon>
        <taxon>Pseudomonadota</taxon>
        <taxon>Gammaproteobacteria</taxon>
        <taxon>Pasteurellales</taxon>
        <taxon>Pasteurellaceae</taxon>
        <taxon>Caviibacterium</taxon>
    </lineage>
</organism>
<keyword evidence="3" id="KW-1185">Reference proteome</keyword>
<feature type="domain" description="Methyltransferase FkbM" evidence="1">
    <location>
        <begin position="52"/>
        <end position="217"/>
    </location>
</feature>
<evidence type="ECO:0000313" key="2">
    <source>
        <dbReference type="EMBL" id="PJG83211.1"/>
    </source>
</evidence>
<dbReference type="Pfam" id="PF05050">
    <property type="entry name" value="Methyltransf_21"/>
    <property type="match status" value="1"/>
</dbReference>
<dbReference type="NCBIfam" id="TIGR01444">
    <property type="entry name" value="fkbM_fam"/>
    <property type="match status" value="1"/>
</dbReference>
<dbReference type="InterPro" id="IPR052514">
    <property type="entry name" value="SAM-dependent_MTase"/>
</dbReference>
<dbReference type="Gene3D" id="3.40.50.150">
    <property type="entry name" value="Vaccinia Virus protein VP39"/>
    <property type="match status" value="1"/>
</dbReference>
<dbReference type="AlphaFoldDB" id="A0A2M8RWG3"/>
<dbReference type="OrthoDB" id="5679686at2"/>
<dbReference type="Proteomes" id="UP000230282">
    <property type="component" value="Unassembled WGS sequence"/>
</dbReference>
<dbReference type="InterPro" id="IPR029063">
    <property type="entry name" value="SAM-dependent_MTases_sf"/>
</dbReference>
<dbReference type="PANTHER" id="PTHR34203:SF15">
    <property type="entry name" value="SLL1173 PROTEIN"/>
    <property type="match status" value="1"/>
</dbReference>
<evidence type="ECO:0000259" key="1">
    <source>
        <dbReference type="Pfam" id="PF05050"/>
    </source>
</evidence>
<comment type="caution">
    <text evidence="2">The sequence shown here is derived from an EMBL/GenBank/DDBJ whole genome shotgun (WGS) entry which is preliminary data.</text>
</comment>
<dbReference type="PANTHER" id="PTHR34203">
    <property type="entry name" value="METHYLTRANSFERASE, FKBM FAMILY PROTEIN"/>
    <property type="match status" value="1"/>
</dbReference>
<sequence length="276" mass="31457">MRTSIHKLKWGLFNLIEGDFIGQYARTYGEWSEVEVQFFLSRLSETDNVIEVGSNIGMHAVPIAQKISQGKLFCFEPQRVIFQNLCCNLSLNQLTNVYTYNEGVGAQENYIEIATSNYETAWNYGSFSLDKGFNTEGEFGGVIDKQVIRVNSLDRHPEIQKLNSLALLKIDAEGFELNVLDGAKETIGRHKPIIFLEAHPDKAAGLVNYLSELDYRCYWFISDRYQPNNYFRQEKSISGLDFNLACFPRTSEDGLADELRADSHFSLENIPLVTYS</sequence>
<dbReference type="SUPFAM" id="SSF53335">
    <property type="entry name" value="S-adenosyl-L-methionine-dependent methyltransferases"/>
    <property type="match status" value="1"/>
</dbReference>
<gene>
    <name evidence="2" type="ORF">CVP04_05375</name>
</gene>
<reference evidence="2 3" key="1">
    <citation type="submission" date="2017-11" db="EMBL/GenBank/DDBJ databases">
        <title>Reclassification of Bisgaard taxon 5 as Caviibacterium pharyngocola gen. nov., sp. nov.</title>
        <authorList>
            <person name="Christensen H."/>
        </authorList>
    </citation>
    <scope>NUCLEOTIDE SEQUENCE [LARGE SCALE GENOMIC DNA]</scope>
    <source>
        <strain evidence="2 3">7_3</strain>
    </source>
</reference>
<dbReference type="EMBL" id="PHGZ01000011">
    <property type="protein sequence ID" value="PJG83211.1"/>
    <property type="molecule type" value="Genomic_DNA"/>
</dbReference>
<dbReference type="RefSeq" id="WP_100296497.1">
    <property type="nucleotide sequence ID" value="NZ_PHGZ01000011.1"/>
</dbReference>
<proteinExistence type="predicted"/>
<accession>A0A2M8RWG3</accession>
<evidence type="ECO:0000313" key="3">
    <source>
        <dbReference type="Proteomes" id="UP000230282"/>
    </source>
</evidence>
<name>A0A2M8RWG3_9PAST</name>
<dbReference type="InterPro" id="IPR006342">
    <property type="entry name" value="FkbM_mtfrase"/>
</dbReference>
<protein>
    <recommendedName>
        <fullName evidence="1">Methyltransferase FkbM domain-containing protein</fullName>
    </recommendedName>
</protein>